<keyword evidence="3" id="KW-1185">Reference proteome</keyword>
<reference evidence="2 3" key="1">
    <citation type="submission" date="2018-09" db="EMBL/GenBank/DDBJ databases">
        <title>The draft genome of Acinetobacter spp. strains.</title>
        <authorList>
            <person name="Qin J."/>
            <person name="Feng Y."/>
            <person name="Zong Z."/>
        </authorList>
    </citation>
    <scope>NUCLEOTIDE SEQUENCE [LARGE SCALE GENOMIC DNA]</scope>
    <source>
        <strain evidence="2 3">WCHAc060096</strain>
    </source>
</reference>
<sequence length="542" mass="63205">MNFYIISNSEQENLRSRNAPYFLLRIDNWNDFNYRTQFYTSFIDEKYEKHDFGFTKIVFDNIWKEKLNPDEFYNYVDFIPKKFSRLEGGFYSVGDIYFYKRLKEFFKISEMRLILNSLNDIAVDLSRLEEVLSKDLGVVGTSLMRDYKREEIRNKIHRMANGGVELTPYYFNFEYLLNNMKTKKLDFKVEPNSLPPTNIHVVIGGNGVGKTTFLNTILKEYFEGEVEYPFASGSSMGVLLNLVVVSYSPFDRLFKGIDINSIKNRKYSYIGLREDPTIYKTENYKNISETNKEFVIALFKCKHSSVLKEKWLHLISILEIDGYFKNRNLKELIELIDIKVLYLEKDLDVEQVIEKYTDKILEKNEEVIQKFQEFSSGHKIILLSLTSLVAEVIEKSLVIYDEPETYLHPPLISAYIRALSWLMIDRNAVAVIATHSPVILQEVPRKSVWIISREGDEFGADRPPIETFGESVSTLTKEVFNLKIKKSGFYTLLEDTTKKVFGEHSSLSLSELYDLVVDKFNGEVGDEAQNIIISIINKMKRD</sequence>
<accession>A0A3A8EAV6</accession>
<dbReference type="Gene3D" id="3.40.50.300">
    <property type="entry name" value="P-loop containing nucleotide triphosphate hydrolases"/>
    <property type="match status" value="1"/>
</dbReference>
<dbReference type="GO" id="GO:0005524">
    <property type="term" value="F:ATP binding"/>
    <property type="evidence" value="ECO:0007669"/>
    <property type="project" value="UniProtKB-KW"/>
</dbReference>
<organism evidence="2 3">
    <name type="scientific">Acinetobacter guerrae</name>
    <dbReference type="NCBI Taxonomy" id="1843371"/>
    <lineage>
        <taxon>Bacteria</taxon>
        <taxon>Pseudomonadati</taxon>
        <taxon>Pseudomonadota</taxon>
        <taxon>Gammaproteobacteria</taxon>
        <taxon>Moraxellales</taxon>
        <taxon>Moraxellaceae</taxon>
        <taxon>Acinetobacter</taxon>
    </lineage>
</organism>
<dbReference type="EMBL" id="RAXU01000018">
    <property type="protein sequence ID" value="RKG31805.1"/>
    <property type="molecule type" value="Genomic_DNA"/>
</dbReference>
<comment type="caution">
    <text evidence="2">The sequence shown here is derived from an EMBL/GenBank/DDBJ whole genome shotgun (WGS) entry which is preliminary data.</text>
</comment>
<evidence type="ECO:0000313" key="2">
    <source>
        <dbReference type="EMBL" id="RKG31805.1"/>
    </source>
</evidence>
<protein>
    <submittedName>
        <fullName evidence="2">ATP-binding protein</fullName>
    </submittedName>
</protein>
<dbReference type="InterPro" id="IPR027417">
    <property type="entry name" value="P-loop_NTPase"/>
</dbReference>
<keyword evidence="2" id="KW-0067">ATP-binding</keyword>
<dbReference type="RefSeq" id="WP_120370881.1">
    <property type="nucleotide sequence ID" value="NZ_RAXU01000018.1"/>
</dbReference>
<dbReference type="InterPro" id="IPR003959">
    <property type="entry name" value="ATPase_AAA_core"/>
</dbReference>
<feature type="domain" description="ATPase AAA-type core" evidence="1">
    <location>
        <begin position="327"/>
        <end position="440"/>
    </location>
</feature>
<dbReference type="AlphaFoldDB" id="A0A3A8EAV6"/>
<keyword evidence="2" id="KW-0547">Nucleotide-binding</keyword>
<proteinExistence type="predicted"/>
<evidence type="ECO:0000259" key="1">
    <source>
        <dbReference type="Pfam" id="PF13304"/>
    </source>
</evidence>
<evidence type="ECO:0000313" key="3">
    <source>
        <dbReference type="Proteomes" id="UP000269001"/>
    </source>
</evidence>
<dbReference type="GO" id="GO:0016887">
    <property type="term" value="F:ATP hydrolysis activity"/>
    <property type="evidence" value="ECO:0007669"/>
    <property type="project" value="InterPro"/>
</dbReference>
<name>A0A3A8EAV6_9GAMM</name>
<dbReference type="Proteomes" id="UP000269001">
    <property type="component" value="Unassembled WGS sequence"/>
</dbReference>
<dbReference type="Pfam" id="PF13304">
    <property type="entry name" value="AAA_21"/>
    <property type="match status" value="1"/>
</dbReference>
<dbReference type="SUPFAM" id="SSF52540">
    <property type="entry name" value="P-loop containing nucleoside triphosphate hydrolases"/>
    <property type="match status" value="1"/>
</dbReference>
<gene>
    <name evidence="2" type="ORF">D7V21_12945</name>
</gene>